<gene>
    <name evidence="13" type="ORF">D1825_06465</name>
</gene>
<evidence type="ECO:0000256" key="9">
    <source>
        <dbReference type="ARBA" id="ARBA00023125"/>
    </source>
</evidence>
<feature type="binding site" evidence="11">
    <location>
        <position position="124"/>
    </location>
    <ligand>
        <name>Zn(2+)</name>
        <dbReference type="ChEBI" id="CHEBI:29105"/>
    </ligand>
</feature>
<dbReference type="CDD" id="cd07153">
    <property type="entry name" value="Fur_like"/>
    <property type="match status" value="1"/>
</dbReference>
<dbReference type="GO" id="GO:0000976">
    <property type="term" value="F:transcription cis-regulatory region binding"/>
    <property type="evidence" value="ECO:0007669"/>
    <property type="project" value="TreeGrafter"/>
</dbReference>
<keyword evidence="12" id="KW-0408">Iron</keyword>
<dbReference type="RefSeq" id="WP_118766625.1">
    <property type="nucleotide sequence ID" value="NZ_QWKP01000163.1"/>
</dbReference>
<evidence type="ECO:0000256" key="8">
    <source>
        <dbReference type="ARBA" id="ARBA00023015"/>
    </source>
</evidence>
<dbReference type="PANTHER" id="PTHR33202">
    <property type="entry name" value="ZINC UPTAKE REGULATION PROTEIN"/>
    <property type="match status" value="1"/>
</dbReference>
<dbReference type="GO" id="GO:0005829">
    <property type="term" value="C:cytosol"/>
    <property type="evidence" value="ECO:0007669"/>
    <property type="project" value="TreeGrafter"/>
</dbReference>
<feature type="binding site" evidence="12">
    <location>
        <position position="78"/>
    </location>
    <ligand>
        <name>Fe cation</name>
        <dbReference type="ChEBI" id="CHEBI:24875"/>
    </ligand>
</feature>
<comment type="cofactor">
    <cofactor evidence="12">
        <name>Mn(2+)</name>
        <dbReference type="ChEBI" id="CHEBI:29035"/>
    </cofactor>
    <cofactor evidence="12">
        <name>Fe(2+)</name>
        <dbReference type="ChEBI" id="CHEBI:29033"/>
    </cofactor>
    <text evidence="12">Binds 1 Mn(2+) or Fe(2+) ion per subunit.</text>
</comment>
<evidence type="ECO:0000256" key="12">
    <source>
        <dbReference type="PIRSR" id="PIRSR602481-2"/>
    </source>
</evidence>
<sequence>MIGQRVTRQRLAVGALMEDLDDFRSAQQIHALLQARGDEIGLATVYRTLSAMAANGEFDVLRTEGGESLYRRCEREAHHHHIVCRSCGRTVEVQGPDIEAFVASVAAKNGFVDVTHTVEMFGTCTACAATA</sequence>
<evidence type="ECO:0000256" key="7">
    <source>
        <dbReference type="ARBA" id="ARBA00022833"/>
    </source>
</evidence>
<dbReference type="Gene3D" id="1.10.10.10">
    <property type="entry name" value="Winged helix-like DNA-binding domain superfamily/Winged helix DNA-binding domain"/>
    <property type="match status" value="1"/>
</dbReference>
<feature type="binding site" evidence="11">
    <location>
        <position position="127"/>
    </location>
    <ligand>
        <name>Zn(2+)</name>
        <dbReference type="ChEBI" id="CHEBI:29105"/>
    </ligand>
</feature>
<organism evidence="13 14">
    <name type="scientific">Cellulomonas rhizosphaerae</name>
    <dbReference type="NCBI Taxonomy" id="2293719"/>
    <lineage>
        <taxon>Bacteria</taxon>
        <taxon>Bacillati</taxon>
        <taxon>Actinomycetota</taxon>
        <taxon>Actinomycetes</taxon>
        <taxon>Micrococcales</taxon>
        <taxon>Cellulomonadaceae</taxon>
        <taxon>Cellulomonas</taxon>
    </lineage>
</organism>
<dbReference type="GO" id="GO:0008270">
    <property type="term" value="F:zinc ion binding"/>
    <property type="evidence" value="ECO:0007669"/>
    <property type="project" value="TreeGrafter"/>
</dbReference>
<evidence type="ECO:0000256" key="5">
    <source>
        <dbReference type="ARBA" id="ARBA00022491"/>
    </source>
</evidence>
<dbReference type="GO" id="GO:0003700">
    <property type="term" value="F:DNA-binding transcription factor activity"/>
    <property type="evidence" value="ECO:0007669"/>
    <property type="project" value="InterPro"/>
</dbReference>
<keyword evidence="10" id="KW-0804">Transcription</keyword>
<name>A0A413RNE3_9CELL</name>
<accession>A0A413RNE3</accession>
<feature type="binding site" evidence="12">
    <location>
        <position position="116"/>
    </location>
    <ligand>
        <name>Fe cation</name>
        <dbReference type="ChEBI" id="CHEBI:24875"/>
    </ligand>
</feature>
<dbReference type="OrthoDB" id="8659436at2"/>
<proteinExistence type="inferred from homology"/>
<dbReference type="AlphaFoldDB" id="A0A413RNE3"/>
<feature type="binding site" evidence="11">
    <location>
        <position position="84"/>
    </location>
    <ligand>
        <name>Zn(2+)</name>
        <dbReference type="ChEBI" id="CHEBI:29105"/>
    </ligand>
</feature>
<evidence type="ECO:0000256" key="11">
    <source>
        <dbReference type="PIRSR" id="PIRSR602481-1"/>
    </source>
</evidence>
<keyword evidence="4" id="KW-0963">Cytoplasm</keyword>
<protein>
    <submittedName>
        <fullName evidence="13">Transcriptional repressor</fullName>
    </submittedName>
</protein>
<keyword evidence="7 11" id="KW-0862">Zinc</keyword>
<dbReference type="SUPFAM" id="SSF46785">
    <property type="entry name" value="Winged helix' DNA-binding domain"/>
    <property type="match status" value="1"/>
</dbReference>
<keyword evidence="14" id="KW-1185">Reference proteome</keyword>
<dbReference type="InterPro" id="IPR036390">
    <property type="entry name" value="WH_DNA-bd_sf"/>
</dbReference>
<comment type="subcellular location">
    <subcellularLocation>
        <location evidence="1">Cytoplasm</location>
    </subcellularLocation>
</comment>
<dbReference type="GO" id="GO:0045892">
    <property type="term" value="P:negative regulation of DNA-templated transcription"/>
    <property type="evidence" value="ECO:0007669"/>
    <property type="project" value="TreeGrafter"/>
</dbReference>
<evidence type="ECO:0000256" key="10">
    <source>
        <dbReference type="ARBA" id="ARBA00023163"/>
    </source>
</evidence>
<keyword evidence="6 11" id="KW-0479">Metal-binding</keyword>
<dbReference type="Gene3D" id="3.30.1490.190">
    <property type="match status" value="1"/>
</dbReference>
<comment type="caution">
    <text evidence="13">The sequence shown here is derived from an EMBL/GenBank/DDBJ whole genome shotgun (WGS) entry which is preliminary data.</text>
</comment>
<dbReference type="InterPro" id="IPR036388">
    <property type="entry name" value="WH-like_DNA-bd_sf"/>
</dbReference>
<dbReference type="InterPro" id="IPR002481">
    <property type="entry name" value="FUR"/>
</dbReference>
<comment type="similarity">
    <text evidence="2">Belongs to the Fur family.</text>
</comment>
<evidence type="ECO:0000256" key="2">
    <source>
        <dbReference type="ARBA" id="ARBA00007957"/>
    </source>
</evidence>
<dbReference type="GO" id="GO:1900376">
    <property type="term" value="P:regulation of secondary metabolite biosynthetic process"/>
    <property type="evidence" value="ECO:0007669"/>
    <property type="project" value="TreeGrafter"/>
</dbReference>
<keyword evidence="8" id="KW-0805">Transcription regulation</keyword>
<dbReference type="FunFam" id="1.10.10.10:FF:000459">
    <property type="entry name" value="Ferric uptake regulation protein"/>
    <property type="match status" value="1"/>
</dbReference>
<evidence type="ECO:0000256" key="4">
    <source>
        <dbReference type="ARBA" id="ARBA00022490"/>
    </source>
</evidence>
<feature type="binding site" evidence="11">
    <location>
        <position position="87"/>
    </location>
    <ligand>
        <name>Zn(2+)</name>
        <dbReference type="ChEBI" id="CHEBI:29105"/>
    </ligand>
</feature>
<evidence type="ECO:0000256" key="1">
    <source>
        <dbReference type="ARBA" id="ARBA00004496"/>
    </source>
</evidence>
<dbReference type="InterPro" id="IPR043135">
    <property type="entry name" value="Fur_C"/>
</dbReference>
<dbReference type="EMBL" id="QWKP01000163">
    <property type="protein sequence ID" value="RHA43106.1"/>
    <property type="molecule type" value="Genomic_DNA"/>
</dbReference>
<keyword evidence="5" id="KW-0678">Repressor</keyword>
<comment type="subunit">
    <text evidence="3">Homodimer.</text>
</comment>
<reference evidence="13 14" key="1">
    <citation type="submission" date="2018-08" db="EMBL/GenBank/DDBJ databases">
        <title>Cellulomonas rhizosphaerae sp. nov., a novel actinomycete isolated from soil.</title>
        <authorList>
            <person name="Tian Y."/>
        </authorList>
    </citation>
    <scope>NUCLEOTIDE SEQUENCE [LARGE SCALE GENOMIC DNA]</scope>
    <source>
        <strain evidence="13 14">NEAU-TCZ24</strain>
    </source>
</reference>
<feature type="binding site" evidence="12">
    <location>
        <position position="99"/>
    </location>
    <ligand>
        <name>Fe cation</name>
        <dbReference type="ChEBI" id="CHEBI:24875"/>
    </ligand>
</feature>
<dbReference type="Pfam" id="PF01475">
    <property type="entry name" value="FUR"/>
    <property type="match status" value="1"/>
</dbReference>
<comment type="cofactor">
    <cofactor evidence="11">
        <name>Zn(2+)</name>
        <dbReference type="ChEBI" id="CHEBI:29105"/>
    </cofactor>
    <text evidence="11">Binds 1 zinc ion per subunit.</text>
</comment>
<keyword evidence="9" id="KW-0238">DNA-binding</keyword>
<evidence type="ECO:0000256" key="3">
    <source>
        <dbReference type="ARBA" id="ARBA00011738"/>
    </source>
</evidence>
<evidence type="ECO:0000256" key="6">
    <source>
        <dbReference type="ARBA" id="ARBA00022723"/>
    </source>
</evidence>
<evidence type="ECO:0000313" key="14">
    <source>
        <dbReference type="Proteomes" id="UP000283374"/>
    </source>
</evidence>
<dbReference type="Proteomes" id="UP000283374">
    <property type="component" value="Unassembled WGS sequence"/>
</dbReference>
<dbReference type="PANTHER" id="PTHR33202:SF2">
    <property type="entry name" value="FERRIC UPTAKE REGULATION PROTEIN"/>
    <property type="match status" value="1"/>
</dbReference>
<evidence type="ECO:0000313" key="13">
    <source>
        <dbReference type="EMBL" id="RHA43106.1"/>
    </source>
</evidence>